<gene>
    <name evidence="2" type="ORF">LEUCIP111803_00098</name>
</gene>
<dbReference type="EMBL" id="CAJVAP010000001">
    <property type="protein sequence ID" value="CAG7596692.1"/>
    <property type="molecule type" value="Genomic_DNA"/>
</dbReference>
<protein>
    <recommendedName>
        <fullName evidence="4">YggT family protein</fullName>
    </recommendedName>
</protein>
<proteinExistence type="predicted"/>
<keyword evidence="3" id="KW-1185">Reference proteome</keyword>
<keyword evidence="1" id="KW-0472">Membrane</keyword>
<sequence>MQLVLGLVLLVLFWALQIYTWVLWIRLILDFVLAFNPRFRPRGPLLVITEIVFTLTDPPIRFFRRILPPIRLGQISLDLGWMLTMVTCWILLAIIRAVPA</sequence>
<keyword evidence="1" id="KW-0812">Transmembrane</keyword>
<keyword evidence="1" id="KW-1133">Transmembrane helix</keyword>
<evidence type="ECO:0000256" key="1">
    <source>
        <dbReference type="SAM" id="Phobius"/>
    </source>
</evidence>
<accession>A0A916NK79</accession>
<dbReference type="RefSeq" id="WP_218113730.1">
    <property type="nucleotide sequence ID" value="NZ_CAJVAP010000001.1"/>
</dbReference>
<evidence type="ECO:0008006" key="4">
    <source>
        <dbReference type="Google" id="ProtNLM"/>
    </source>
</evidence>
<feature type="transmembrane region" description="Helical" evidence="1">
    <location>
        <begin position="75"/>
        <end position="98"/>
    </location>
</feature>
<dbReference type="Pfam" id="PF02325">
    <property type="entry name" value="CCB3_YggT"/>
    <property type="match status" value="1"/>
</dbReference>
<dbReference type="GO" id="GO:0016020">
    <property type="term" value="C:membrane"/>
    <property type="evidence" value="ECO:0007669"/>
    <property type="project" value="InterPro"/>
</dbReference>
<dbReference type="Proteomes" id="UP000693892">
    <property type="component" value="Unassembled WGS sequence"/>
</dbReference>
<evidence type="ECO:0000313" key="2">
    <source>
        <dbReference type="EMBL" id="CAG7596692.1"/>
    </source>
</evidence>
<dbReference type="AlphaFoldDB" id="A0A916NK79"/>
<dbReference type="InterPro" id="IPR003425">
    <property type="entry name" value="CCB3/YggT"/>
</dbReference>
<comment type="caution">
    <text evidence="2">The sequence shown here is derived from an EMBL/GenBank/DDBJ whole genome shotgun (WGS) entry which is preliminary data.</text>
</comment>
<organism evidence="2 3">
    <name type="scientific">Leucobacter soli</name>
    <dbReference type="NCBI Taxonomy" id="2812850"/>
    <lineage>
        <taxon>Bacteria</taxon>
        <taxon>Bacillati</taxon>
        <taxon>Actinomycetota</taxon>
        <taxon>Actinomycetes</taxon>
        <taxon>Micrococcales</taxon>
        <taxon>Microbacteriaceae</taxon>
        <taxon>Leucobacter</taxon>
    </lineage>
</organism>
<name>A0A916NK79_9MICO</name>
<reference evidence="2" key="1">
    <citation type="submission" date="2021-06" db="EMBL/GenBank/DDBJ databases">
        <authorList>
            <person name="Criscuolo A."/>
        </authorList>
    </citation>
    <scope>NUCLEOTIDE SEQUENCE</scope>
    <source>
        <strain evidence="2">CIP111803</strain>
    </source>
</reference>
<evidence type="ECO:0000313" key="3">
    <source>
        <dbReference type="Proteomes" id="UP000693892"/>
    </source>
</evidence>